<dbReference type="EMBL" id="JAAGAX010000003">
    <property type="protein sequence ID" value="KAF2318265.1"/>
    <property type="molecule type" value="Genomic_DNA"/>
</dbReference>
<gene>
    <name evidence="8" type="ORF">GH714_003996</name>
</gene>
<feature type="transmembrane region" description="Helical" evidence="7">
    <location>
        <begin position="263"/>
        <end position="285"/>
    </location>
</feature>
<organism evidence="8 9">
    <name type="scientific">Hevea brasiliensis</name>
    <name type="common">Para rubber tree</name>
    <name type="synonym">Siphonia brasiliensis</name>
    <dbReference type="NCBI Taxonomy" id="3981"/>
    <lineage>
        <taxon>Eukaryota</taxon>
        <taxon>Viridiplantae</taxon>
        <taxon>Streptophyta</taxon>
        <taxon>Embryophyta</taxon>
        <taxon>Tracheophyta</taxon>
        <taxon>Spermatophyta</taxon>
        <taxon>Magnoliopsida</taxon>
        <taxon>eudicotyledons</taxon>
        <taxon>Gunneridae</taxon>
        <taxon>Pentapetalae</taxon>
        <taxon>rosids</taxon>
        <taxon>fabids</taxon>
        <taxon>Malpighiales</taxon>
        <taxon>Euphorbiaceae</taxon>
        <taxon>Crotonoideae</taxon>
        <taxon>Micrandreae</taxon>
        <taxon>Hevea</taxon>
    </lineage>
</organism>
<dbReference type="Pfam" id="PF16166">
    <property type="entry name" value="TIC20"/>
    <property type="match status" value="1"/>
</dbReference>
<dbReference type="AlphaFoldDB" id="A0A6A6N070"/>
<sequence length="314" mass="35258">MTVLAVRAAAATTATQASRQALKPTMLLAPGIVTVATAYRCKDVIFDGCTKIIGAGKPLRSSPIVLCRPNFPALPGLSMSMSSQGPNQQLHACSSKEKKFSHRSAASTSVFGGQDSHSYGIPRLPAQRSSSDLPRAYKNDFFRLPFPLLDEKPEWWWRTLACLPYLIALQLSDAGYFLQPFLEHHDYFQDLIYFVPGAVSRLPPWFTMLYYYIAYIGIVKNKEWPHFFRFHLMMGMLLETATQLIWYTSNFFPLIHYKGTYGMYYWAGVGLAYILVLLQCVRCALAGGYAHIPGISDAALIHTLFNLGGFQRPF</sequence>
<dbReference type="PANTHER" id="PTHR33510">
    <property type="entry name" value="PROTEIN TIC 20-II, CHLOROPLASTIC"/>
    <property type="match status" value="1"/>
</dbReference>
<evidence type="ECO:0000256" key="5">
    <source>
        <dbReference type="ARBA" id="ARBA00022989"/>
    </source>
</evidence>
<evidence type="ECO:0000313" key="8">
    <source>
        <dbReference type="EMBL" id="KAF2318265.1"/>
    </source>
</evidence>
<evidence type="ECO:0000256" key="6">
    <source>
        <dbReference type="ARBA" id="ARBA00023136"/>
    </source>
</evidence>
<name>A0A6A6N070_HEVBR</name>
<evidence type="ECO:0000256" key="7">
    <source>
        <dbReference type="RuleBase" id="RU367003"/>
    </source>
</evidence>
<keyword evidence="7" id="KW-0150">Chloroplast</keyword>
<comment type="caution">
    <text evidence="7">Lacks conserved residue(s) required for the propagation of feature annotation.</text>
</comment>
<accession>A0A6A6N070</accession>
<reference evidence="8 9" key="1">
    <citation type="journal article" date="2020" name="Mol. Plant">
        <title>The Chromosome-Based Rubber Tree Genome Provides New Insights into Spurge Genome Evolution and Rubber Biosynthesis.</title>
        <authorList>
            <person name="Liu J."/>
            <person name="Shi C."/>
            <person name="Shi C.C."/>
            <person name="Li W."/>
            <person name="Zhang Q.J."/>
            <person name="Zhang Y."/>
            <person name="Li K."/>
            <person name="Lu H.F."/>
            <person name="Shi C."/>
            <person name="Zhu S.T."/>
            <person name="Xiao Z.Y."/>
            <person name="Nan H."/>
            <person name="Yue Y."/>
            <person name="Zhu X.G."/>
            <person name="Wu Y."/>
            <person name="Hong X.N."/>
            <person name="Fan G.Y."/>
            <person name="Tong Y."/>
            <person name="Zhang D."/>
            <person name="Mao C.L."/>
            <person name="Liu Y.L."/>
            <person name="Hao S.J."/>
            <person name="Liu W.Q."/>
            <person name="Lv M.Q."/>
            <person name="Zhang H.B."/>
            <person name="Liu Y."/>
            <person name="Hu-Tang G.R."/>
            <person name="Wang J.P."/>
            <person name="Wang J.H."/>
            <person name="Sun Y.H."/>
            <person name="Ni S.B."/>
            <person name="Chen W.B."/>
            <person name="Zhang X.C."/>
            <person name="Jiao Y.N."/>
            <person name="Eichler E.E."/>
            <person name="Li G.H."/>
            <person name="Liu X."/>
            <person name="Gao L.Z."/>
        </authorList>
    </citation>
    <scope>NUCLEOTIDE SEQUENCE [LARGE SCALE GENOMIC DNA]</scope>
    <source>
        <strain evidence="9">cv. GT1</strain>
        <tissue evidence="8">Leaf</tissue>
    </source>
</reference>
<dbReference type="InterPro" id="IPR005691">
    <property type="entry name" value="Tic20"/>
</dbReference>
<evidence type="ECO:0000256" key="3">
    <source>
        <dbReference type="ARBA" id="ARBA00022692"/>
    </source>
</evidence>
<keyword evidence="6 7" id="KW-0472">Membrane</keyword>
<keyword evidence="9" id="KW-1185">Reference proteome</keyword>
<evidence type="ECO:0000256" key="1">
    <source>
        <dbReference type="ARBA" id="ARBA00004478"/>
    </source>
</evidence>
<keyword evidence="5 7" id="KW-1133">Transmembrane helix</keyword>
<comment type="subcellular location">
    <subcellularLocation>
        <location evidence="1">Plastid</location>
        <location evidence="1">Chloroplast inner membrane</location>
        <topology evidence="1">Multi-pass membrane protein</topology>
    </subcellularLocation>
    <subcellularLocation>
        <location evidence="7">Plastid</location>
        <location evidence="7">Chloroplast membrane</location>
        <topology evidence="7">Multi-pass membrane protein</topology>
    </subcellularLocation>
</comment>
<evidence type="ECO:0000256" key="2">
    <source>
        <dbReference type="ARBA" id="ARBA00009596"/>
    </source>
</evidence>
<keyword evidence="7" id="KW-0934">Plastid</keyword>
<comment type="function">
    <text evidence="7">Involved in protein precursor import into chloroplasts.</text>
</comment>
<feature type="transmembrane region" description="Helical" evidence="7">
    <location>
        <begin position="230"/>
        <end position="248"/>
    </location>
</feature>
<evidence type="ECO:0000313" key="9">
    <source>
        <dbReference type="Proteomes" id="UP000467840"/>
    </source>
</evidence>
<dbReference type="PANTHER" id="PTHR33510:SF12">
    <property type="entry name" value="PROTEIN TIC 20-IV, CHLOROPLASTIC"/>
    <property type="match status" value="1"/>
</dbReference>
<proteinExistence type="inferred from homology"/>
<comment type="caution">
    <text evidence="8">The sequence shown here is derived from an EMBL/GenBank/DDBJ whole genome shotgun (WGS) entry which is preliminary data.</text>
</comment>
<keyword evidence="3 7" id="KW-0812">Transmembrane</keyword>
<feature type="transmembrane region" description="Helical" evidence="7">
    <location>
        <begin position="202"/>
        <end position="218"/>
    </location>
</feature>
<comment type="similarity">
    <text evidence="2 7">Belongs to the Tic20 family.</text>
</comment>
<protein>
    <recommendedName>
        <fullName evidence="7">Protein TIC 20</fullName>
    </recommendedName>
</protein>
<dbReference type="GO" id="GO:0009706">
    <property type="term" value="C:chloroplast inner membrane"/>
    <property type="evidence" value="ECO:0007669"/>
    <property type="project" value="UniProtKB-SubCell"/>
</dbReference>
<evidence type="ECO:0000256" key="4">
    <source>
        <dbReference type="ARBA" id="ARBA00022780"/>
    </source>
</evidence>
<dbReference type="OrthoDB" id="602284at2759"/>
<dbReference type="Proteomes" id="UP000467840">
    <property type="component" value="Chromosome 10"/>
</dbReference>
<keyword evidence="4" id="KW-1001">Plastid inner membrane</keyword>